<dbReference type="PANTHER" id="PTHR31528:SF15">
    <property type="entry name" value="RIBOFLAVIN-BINDING PROTEIN RIBY"/>
    <property type="match status" value="1"/>
</dbReference>
<dbReference type="SUPFAM" id="SSF53850">
    <property type="entry name" value="Periplasmic binding protein-like II"/>
    <property type="match status" value="1"/>
</dbReference>
<dbReference type="OrthoDB" id="7808807at2"/>
<dbReference type="PROSITE" id="PS51318">
    <property type="entry name" value="TAT"/>
    <property type="match status" value="1"/>
</dbReference>
<dbReference type="Pfam" id="PF09084">
    <property type="entry name" value="NMT1"/>
    <property type="match status" value="1"/>
</dbReference>
<dbReference type="InterPro" id="IPR027939">
    <property type="entry name" value="NMT1/THI5"/>
</dbReference>
<evidence type="ECO:0000313" key="2">
    <source>
        <dbReference type="EMBL" id="OLO44389.1"/>
    </source>
</evidence>
<proteinExistence type="predicted"/>
<dbReference type="Gene3D" id="3.40.190.10">
    <property type="entry name" value="Periplasmic binding protein-like II"/>
    <property type="match status" value="2"/>
</dbReference>
<evidence type="ECO:0000259" key="1">
    <source>
        <dbReference type="Pfam" id="PF09084"/>
    </source>
</evidence>
<dbReference type="GO" id="GO:0016740">
    <property type="term" value="F:transferase activity"/>
    <property type="evidence" value="ECO:0007669"/>
    <property type="project" value="UniProtKB-KW"/>
</dbReference>
<dbReference type="RefSeq" id="WP_075376829.1">
    <property type="nucleotide sequence ID" value="NZ_MSKJ01000015.1"/>
</dbReference>
<organism evidence="2 3">
    <name type="scientific">Actinomyces oris</name>
    <dbReference type="NCBI Taxonomy" id="544580"/>
    <lineage>
        <taxon>Bacteria</taxon>
        <taxon>Bacillati</taxon>
        <taxon>Actinomycetota</taxon>
        <taxon>Actinomycetes</taxon>
        <taxon>Actinomycetales</taxon>
        <taxon>Actinomycetaceae</taxon>
        <taxon>Actinomyces</taxon>
    </lineage>
</organism>
<reference evidence="2 3" key="1">
    <citation type="submission" date="2016-12" db="EMBL/GenBank/DDBJ databases">
        <title>Genomic Comparison of strains in the 'Actinomyces naeslundii' Group.</title>
        <authorList>
            <person name="Mughal S.R."/>
            <person name="Do T."/>
            <person name="Gilbert S.C."/>
            <person name="Witherden E.A."/>
            <person name="Didelot X."/>
            <person name="Beighton D."/>
        </authorList>
    </citation>
    <scope>NUCLEOTIDE SEQUENCE [LARGE SCALE GENOMIC DNA]</scope>
    <source>
        <strain evidence="2 3">CCUG 33920</strain>
    </source>
</reference>
<dbReference type="InterPro" id="IPR006311">
    <property type="entry name" value="TAT_signal"/>
</dbReference>
<name>A0A1Q8V8M1_9ACTO</name>
<dbReference type="GO" id="GO:0009228">
    <property type="term" value="P:thiamine biosynthetic process"/>
    <property type="evidence" value="ECO:0007669"/>
    <property type="project" value="InterPro"/>
</dbReference>
<dbReference type="InterPro" id="IPR015168">
    <property type="entry name" value="SsuA/THI5"/>
</dbReference>
<dbReference type="PANTHER" id="PTHR31528">
    <property type="entry name" value="4-AMINO-5-HYDROXYMETHYL-2-METHYLPYRIMIDINE PHOSPHATE SYNTHASE THI11-RELATED"/>
    <property type="match status" value="1"/>
</dbReference>
<dbReference type="EMBL" id="MSKJ01000015">
    <property type="protein sequence ID" value="OLO44389.1"/>
    <property type="molecule type" value="Genomic_DNA"/>
</dbReference>
<accession>A0A1Q8V8M1</accession>
<keyword evidence="2" id="KW-0808">Transferase</keyword>
<feature type="domain" description="SsuA/THI5-like" evidence="1">
    <location>
        <begin position="61"/>
        <end position="270"/>
    </location>
</feature>
<dbReference type="Proteomes" id="UP000186857">
    <property type="component" value="Unassembled WGS sequence"/>
</dbReference>
<sequence length="348" mass="36174">MTLSHHVVSQSFLSRRRLLAGGLALTGAGVLAACSSGTASRAASASAAGGALTIGLTYTPNIQFAPFYMAKKDGTYAANMTLHHHGAQDGLFDALQSGQEQLVIAGADEAVVATSNGSDLVIVGGCYQSYPACLIVPESSPIKAPADLKGKTVGTPGRKGETWYALQLAMSTASLTESDLTIQDIGYTQQAALVGGKVDAVVGYSNNDAIQIRQAGTPVRTIQVADRIPLVGVSLVTTRSLLDSRRQDLETVVKASIKGMTAFVKDPDAAVEATKDHMDDLKVDQTQAARAREVAVATGKLVSGDGSHPIGSVRVDDIASMIEFLTSHKLLGDKKTPKAAEVCVPLAQ</sequence>
<dbReference type="AlphaFoldDB" id="A0A1Q8V8M1"/>
<evidence type="ECO:0000313" key="3">
    <source>
        <dbReference type="Proteomes" id="UP000186857"/>
    </source>
</evidence>
<protein>
    <submittedName>
        <fullName evidence="2">Myristoyl transferase</fullName>
    </submittedName>
</protein>
<comment type="caution">
    <text evidence="2">The sequence shown here is derived from an EMBL/GenBank/DDBJ whole genome shotgun (WGS) entry which is preliminary data.</text>
</comment>
<gene>
    <name evidence="2" type="ORF">BKH29_07075</name>
</gene>